<dbReference type="InterPro" id="IPR039162">
    <property type="entry name" value="HOPX"/>
</dbReference>
<dbReference type="Gene3D" id="1.10.10.60">
    <property type="entry name" value="Homeodomain-like"/>
    <property type="match status" value="1"/>
</dbReference>
<keyword evidence="13" id="KW-1185">Reference proteome</keyword>
<dbReference type="OrthoDB" id="6159439at2759"/>
<evidence type="ECO:0000256" key="3">
    <source>
        <dbReference type="ARBA" id="ARBA00022473"/>
    </source>
</evidence>
<comment type="caution">
    <text evidence="12">The sequence shown here is derived from an EMBL/GenBank/DDBJ whole genome shotgun (WGS) entry which is preliminary data.</text>
</comment>
<keyword evidence="3" id="KW-0217">Developmental protein</keyword>
<evidence type="ECO:0000256" key="10">
    <source>
        <dbReference type="RuleBase" id="RU000682"/>
    </source>
</evidence>
<reference evidence="12 13" key="1">
    <citation type="journal article" date="2016" name="Genome Biol. Evol.">
        <title>Gene Family Evolution Reflects Adaptation to Soil Environmental Stressors in the Genome of the Collembolan Orchesella cincta.</title>
        <authorList>
            <person name="Faddeeva-Vakhrusheva A."/>
            <person name="Derks M.F."/>
            <person name="Anvar S.Y."/>
            <person name="Agamennone V."/>
            <person name="Suring W."/>
            <person name="Smit S."/>
            <person name="van Straalen N.M."/>
            <person name="Roelofs D."/>
        </authorList>
    </citation>
    <scope>NUCLEOTIDE SEQUENCE [LARGE SCALE GENOMIC DNA]</scope>
    <source>
        <tissue evidence="12">Mixed pool</tissue>
    </source>
</reference>
<dbReference type="GO" id="GO:0003677">
    <property type="term" value="F:DNA binding"/>
    <property type="evidence" value="ECO:0007669"/>
    <property type="project" value="UniProtKB-UniRule"/>
</dbReference>
<dbReference type="PROSITE" id="PS50071">
    <property type="entry name" value="HOMEOBOX_2"/>
    <property type="match status" value="1"/>
</dbReference>
<dbReference type="CDD" id="cd00086">
    <property type="entry name" value="homeodomain"/>
    <property type="match status" value="1"/>
</dbReference>
<comment type="subcellular location">
    <subcellularLocation>
        <location evidence="1 9 10">Nucleus</location>
    </subcellularLocation>
</comment>
<feature type="domain" description="Homeobox" evidence="11">
    <location>
        <begin position="19"/>
        <end position="79"/>
    </location>
</feature>
<evidence type="ECO:0000256" key="5">
    <source>
        <dbReference type="ARBA" id="ARBA00023015"/>
    </source>
</evidence>
<protein>
    <recommendedName>
        <fullName evidence="2">Homeodomain-only protein</fullName>
    </recommendedName>
</protein>
<evidence type="ECO:0000256" key="9">
    <source>
        <dbReference type="PROSITE-ProRule" id="PRU00108"/>
    </source>
</evidence>
<evidence type="ECO:0000313" key="12">
    <source>
        <dbReference type="EMBL" id="ODN00522.1"/>
    </source>
</evidence>
<evidence type="ECO:0000313" key="13">
    <source>
        <dbReference type="Proteomes" id="UP000094527"/>
    </source>
</evidence>
<dbReference type="EMBL" id="LJIJ01000201">
    <property type="protein sequence ID" value="ODN00522.1"/>
    <property type="molecule type" value="Genomic_DNA"/>
</dbReference>
<accession>A0A1D2N5L9</accession>
<gene>
    <name evidence="12" type="ORF">Ocin01_06156</name>
</gene>
<dbReference type="Proteomes" id="UP000094527">
    <property type="component" value="Unassembled WGS sequence"/>
</dbReference>
<dbReference type="AlphaFoldDB" id="A0A1D2N5L9"/>
<name>A0A1D2N5L9_ORCCI</name>
<feature type="DNA-binding region" description="Homeobox" evidence="9">
    <location>
        <begin position="21"/>
        <end position="80"/>
    </location>
</feature>
<dbReference type="OMA" id="RMAMWRR"/>
<dbReference type="PANTHER" id="PTHR21408">
    <property type="entry name" value="HOMEODOMAIN-ONLY PROTEIN"/>
    <property type="match status" value="1"/>
</dbReference>
<dbReference type="GO" id="GO:0030154">
    <property type="term" value="P:cell differentiation"/>
    <property type="evidence" value="ECO:0007669"/>
    <property type="project" value="InterPro"/>
</dbReference>
<evidence type="ECO:0000256" key="2">
    <source>
        <dbReference type="ARBA" id="ARBA00021327"/>
    </source>
</evidence>
<keyword evidence="7" id="KW-0804">Transcription</keyword>
<keyword evidence="4" id="KW-0678">Repressor</keyword>
<evidence type="ECO:0000259" key="11">
    <source>
        <dbReference type="PROSITE" id="PS50071"/>
    </source>
</evidence>
<evidence type="ECO:0000256" key="6">
    <source>
        <dbReference type="ARBA" id="ARBA00023155"/>
    </source>
</evidence>
<dbReference type="STRING" id="48709.A0A1D2N5L9"/>
<proteinExistence type="predicted"/>
<evidence type="ECO:0000256" key="1">
    <source>
        <dbReference type="ARBA" id="ARBA00004123"/>
    </source>
</evidence>
<dbReference type="PANTHER" id="PTHR21408:SF1">
    <property type="entry name" value="HOMEODOMAIN-ONLY PROTEIN"/>
    <property type="match status" value="1"/>
</dbReference>
<evidence type="ECO:0000256" key="8">
    <source>
        <dbReference type="ARBA" id="ARBA00023242"/>
    </source>
</evidence>
<organism evidence="12 13">
    <name type="scientific">Orchesella cincta</name>
    <name type="common">Springtail</name>
    <name type="synonym">Podura cincta</name>
    <dbReference type="NCBI Taxonomy" id="48709"/>
    <lineage>
        <taxon>Eukaryota</taxon>
        <taxon>Metazoa</taxon>
        <taxon>Ecdysozoa</taxon>
        <taxon>Arthropoda</taxon>
        <taxon>Hexapoda</taxon>
        <taxon>Collembola</taxon>
        <taxon>Entomobryomorpha</taxon>
        <taxon>Entomobryoidea</taxon>
        <taxon>Orchesellidae</taxon>
        <taxon>Orchesellinae</taxon>
        <taxon>Orchesella</taxon>
    </lineage>
</organism>
<keyword evidence="8 9" id="KW-0539">Nucleus</keyword>
<keyword evidence="6 9" id="KW-0371">Homeobox</keyword>
<keyword evidence="9 10" id="KW-0238">DNA-binding</keyword>
<dbReference type="SMART" id="SM00389">
    <property type="entry name" value="HOX"/>
    <property type="match status" value="1"/>
</dbReference>
<dbReference type="InterPro" id="IPR009057">
    <property type="entry name" value="Homeodomain-like_sf"/>
</dbReference>
<dbReference type="SUPFAM" id="SSF46689">
    <property type="entry name" value="Homeodomain-like"/>
    <property type="match status" value="1"/>
</dbReference>
<keyword evidence="5" id="KW-0805">Transcription regulation</keyword>
<dbReference type="GO" id="GO:0005634">
    <property type="term" value="C:nucleus"/>
    <property type="evidence" value="ECO:0007669"/>
    <property type="project" value="UniProtKB-SubCell"/>
</dbReference>
<dbReference type="GO" id="GO:0006357">
    <property type="term" value="P:regulation of transcription by RNA polymerase II"/>
    <property type="evidence" value="ECO:0007669"/>
    <property type="project" value="TreeGrafter"/>
</dbReference>
<evidence type="ECO:0000256" key="7">
    <source>
        <dbReference type="ARBA" id="ARBA00023163"/>
    </source>
</evidence>
<dbReference type="InterPro" id="IPR001356">
    <property type="entry name" value="HD"/>
</dbReference>
<evidence type="ECO:0000256" key="4">
    <source>
        <dbReference type="ARBA" id="ARBA00022491"/>
    </source>
</evidence>
<sequence>MATSTVRYTAGQQKDQQQGEFANVELRLTEEQQEYLEKQFQKTKNPHPSELMLTAAETGLLEEEVQAWFKHRMALWRRDQGLNPVGSRIC</sequence>
<dbReference type="Pfam" id="PF00046">
    <property type="entry name" value="Homeodomain"/>
    <property type="match status" value="1"/>
</dbReference>